<dbReference type="PROSITE" id="PS52050">
    <property type="entry name" value="WYL"/>
    <property type="match status" value="1"/>
</dbReference>
<dbReference type="Pfam" id="PF13625">
    <property type="entry name" value="Helicase_C_3"/>
    <property type="match status" value="1"/>
</dbReference>
<sequence length="686" mass="71653">MRPAPSLAAVGHGVTTAKQAIPRSLADALRQREDPDLSALLTARPDLLHPVPSDFTALATRATSGPSVSRSLDSLTSLDLFVLSTAANLSGDAAVSITELTEAATAAISPDARGSVVSSIRRLTSLALLWGSSTACRAIHPVREAMAGVTTPTWPLAHLTWTRVMEQGDVDEQAGGHAHAAIAQLRDLLEAWSAEPPGVLRSGGLAIRDFAAAIRLLNTDAATASLSIELANAAGLLADDQEERPTWTPTDAFDLWEEAAAPAQWVALAVAWLSMPRLPSVATERTNILANELDRKAVIGLRLAVLSLLAEAPAGALVDPASISAVLNDRQPRRAGQLREQAITSTLAEGLLLGMLVGGALSSPARALLTESPKDREARAAAAMTAAMPAEVDHVLIQADMTIIAPGPVAPALGAALNRVAEIESRGHATVYRISESSIQRALESGWDAAQIRGVLAEASTTGLPQPLAYLIDDTARRHGAVRVGTASSYLRCDNEATISAILTDRRLRTLDLARIADTVIVSQAPSAELIIGLRTAGYAPAAEAPDGTIVVRNPRQHRSASPRHRKVAASRADPVTLISAAIKGLRAGDRAANAPRRTTIAGPAGVSDLRATTSTAIVAALRTAIAEATPVWIGYADTDGTTTEQIIDPIRLGGGTVTAFDHRTEQVRGFMVARISGVALLESEG</sequence>
<evidence type="ECO:0000313" key="3">
    <source>
        <dbReference type="EMBL" id="CAB4956556.1"/>
    </source>
</evidence>
<reference evidence="3" key="1">
    <citation type="submission" date="2020-05" db="EMBL/GenBank/DDBJ databases">
        <authorList>
            <person name="Chiriac C."/>
            <person name="Salcher M."/>
            <person name="Ghai R."/>
            <person name="Kavagutti S V."/>
        </authorList>
    </citation>
    <scope>NUCLEOTIDE SEQUENCE</scope>
</reference>
<dbReference type="InterPro" id="IPR032830">
    <property type="entry name" value="XPB/Ssl2_N"/>
</dbReference>
<proteinExistence type="predicted"/>
<feature type="domain" description="Helicase XPB/Ssl2 N-terminal" evidence="2">
    <location>
        <begin position="395"/>
        <end position="517"/>
    </location>
</feature>
<dbReference type="InterPro" id="IPR026881">
    <property type="entry name" value="WYL_dom"/>
</dbReference>
<organism evidence="3">
    <name type="scientific">freshwater metagenome</name>
    <dbReference type="NCBI Taxonomy" id="449393"/>
    <lineage>
        <taxon>unclassified sequences</taxon>
        <taxon>metagenomes</taxon>
        <taxon>ecological metagenomes</taxon>
    </lineage>
</organism>
<accession>A0A6J7KL36</accession>
<dbReference type="EMBL" id="CAFBNE010000061">
    <property type="protein sequence ID" value="CAB4956556.1"/>
    <property type="molecule type" value="Genomic_DNA"/>
</dbReference>
<gene>
    <name evidence="3" type="ORF">UFOPK3772_01905</name>
</gene>
<dbReference type="AlphaFoldDB" id="A0A6J7KL36"/>
<feature type="domain" description="WYL" evidence="1">
    <location>
        <begin position="618"/>
        <end position="680"/>
    </location>
</feature>
<name>A0A6J7KL36_9ZZZZ</name>
<evidence type="ECO:0000259" key="2">
    <source>
        <dbReference type="Pfam" id="PF13625"/>
    </source>
</evidence>
<dbReference type="Pfam" id="PF13280">
    <property type="entry name" value="WYL"/>
    <property type="match status" value="1"/>
</dbReference>
<evidence type="ECO:0000259" key="1">
    <source>
        <dbReference type="Pfam" id="PF13280"/>
    </source>
</evidence>
<protein>
    <submittedName>
        <fullName evidence="3">Unannotated protein</fullName>
    </submittedName>
</protein>